<protein>
    <submittedName>
        <fullName evidence="1">Uncharacterized protein</fullName>
    </submittedName>
</protein>
<comment type="caution">
    <text evidence="1">The sequence shown here is derived from an EMBL/GenBank/DDBJ whole genome shotgun (WGS) entry which is preliminary data.</text>
</comment>
<dbReference type="OrthoDB" id="2306116at2759"/>
<accession>A0A397V993</accession>
<name>A0A397V993_9GLOM</name>
<dbReference type="AlphaFoldDB" id="A0A397V993"/>
<reference evidence="1 2" key="1">
    <citation type="submission" date="2018-06" db="EMBL/GenBank/DDBJ databases">
        <title>Comparative genomics reveals the genomic features of Rhizophagus irregularis, R. cerebriforme, R. diaphanum and Gigaspora rosea, and their symbiotic lifestyle signature.</title>
        <authorList>
            <person name="Morin E."/>
            <person name="San Clemente H."/>
            <person name="Chen E.C.H."/>
            <person name="De La Providencia I."/>
            <person name="Hainaut M."/>
            <person name="Kuo A."/>
            <person name="Kohler A."/>
            <person name="Murat C."/>
            <person name="Tang N."/>
            <person name="Roy S."/>
            <person name="Loubradou J."/>
            <person name="Henrissat B."/>
            <person name="Grigoriev I.V."/>
            <person name="Corradi N."/>
            <person name="Roux C."/>
            <person name="Martin F.M."/>
        </authorList>
    </citation>
    <scope>NUCLEOTIDE SEQUENCE [LARGE SCALE GENOMIC DNA]</scope>
    <source>
        <strain evidence="1 2">DAOM 194757</strain>
    </source>
</reference>
<dbReference type="Proteomes" id="UP000266673">
    <property type="component" value="Unassembled WGS sequence"/>
</dbReference>
<proteinExistence type="predicted"/>
<gene>
    <name evidence="1" type="ORF">C2G38_2191444</name>
</gene>
<evidence type="ECO:0000313" key="2">
    <source>
        <dbReference type="Proteomes" id="UP000266673"/>
    </source>
</evidence>
<organism evidence="1 2">
    <name type="scientific">Gigaspora rosea</name>
    <dbReference type="NCBI Taxonomy" id="44941"/>
    <lineage>
        <taxon>Eukaryota</taxon>
        <taxon>Fungi</taxon>
        <taxon>Fungi incertae sedis</taxon>
        <taxon>Mucoromycota</taxon>
        <taxon>Glomeromycotina</taxon>
        <taxon>Glomeromycetes</taxon>
        <taxon>Diversisporales</taxon>
        <taxon>Gigasporaceae</taxon>
        <taxon>Gigaspora</taxon>
    </lineage>
</organism>
<dbReference type="EMBL" id="QKWP01000717">
    <property type="protein sequence ID" value="RIB15856.1"/>
    <property type="molecule type" value="Genomic_DNA"/>
</dbReference>
<sequence length="254" mass="30617">MKAQWAKTPCFYIIKASRKSIGMTGATTEFEDEIKKLNDYIKIAGYRRSLPSRRWDPILAITGFHHYYDAKRFQIHADNSFKVDNISKEFYKVKHLKENLLIRPCILKRIICARNVFRRLFTENLPKENPNIFKRWKIHWSKELNQDMVKELAFGWDIEDFKNDIILSGDNNTIIDKPKKTYSIEHIKLEFDEFLPWREILDEWRILKEERKTLGLDDKNKCQPSETDQEIDHKIMNQEKDHWFKVVDDYDEDD</sequence>
<evidence type="ECO:0000313" key="1">
    <source>
        <dbReference type="EMBL" id="RIB15856.1"/>
    </source>
</evidence>
<keyword evidence="2" id="KW-1185">Reference proteome</keyword>